<comment type="subcellular location">
    <subcellularLocation>
        <location evidence="2 8">Nucleus</location>
    </subcellularLocation>
</comment>
<evidence type="ECO:0000256" key="1">
    <source>
        <dbReference type="ARBA" id="ARBA00001946"/>
    </source>
</evidence>
<dbReference type="CDD" id="cd07470">
    <property type="entry name" value="CYTH-like_mRNA_RTPase"/>
    <property type="match status" value="1"/>
</dbReference>
<dbReference type="InterPro" id="IPR033469">
    <property type="entry name" value="CYTH-like_dom_sf"/>
</dbReference>
<dbReference type="Pfam" id="PF02940">
    <property type="entry name" value="mRNA_triPase"/>
    <property type="match status" value="1"/>
</dbReference>
<dbReference type="EC" id="3.6.1.74" evidence="8"/>
<dbReference type="GeneID" id="28981348"/>
<keyword evidence="12" id="KW-1185">Reference proteome</keyword>
<dbReference type="InterPro" id="IPR004206">
    <property type="entry name" value="mRNA_triPase_Cet1"/>
</dbReference>
<comment type="function">
    <text evidence="8">First step of mRNA capping. Converts the 5'-triphosphate end of a nascent mRNA chain into a diphosphate end.</text>
</comment>
<protein>
    <recommendedName>
        <fullName evidence="8">mRNA-capping enzyme subunit beta</fullName>
        <ecNumber evidence="8">3.6.1.74</ecNumber>
    </recommendedName>
    <alternativeName>
        <fullName evidence="8">mRNA 5'-phosphatase</fullName>
    </alternativeName>
    <alternativeName>
        <fullName evidence="8">mRNA 5'-triphosphate monophosphatase</fullName>
    </alternativeName>
</protein>
<evidence type="ECO:0000256" key="3">
    <source>
        <dbReference type="ARBA" id="ARBA00006345"/>
    </source>
</evidence>
<feature type="compositionally biased region" description="Pro residues" evidence="9">
    <location>
        <begin position="14"/>
        <end position="24"/>
    </location>
</feature>
<dbReference type="InterPro" id="IPR040343">
    <property type="entry name" value="Cet1/Ctl1"/>
</dbReference>
<keyword evidence="8" id="KW-0506">mRNA capping</keyword>
<dbReference type="Gene3D" id="3.20.100.10">
    <property type="entry name" value="mRNA triphosphatase Cet1-like"/>
    <property type="match status" value="1"/>
</dbReference>
<dbReference type="InterPro" id="IPR037009">
    <property type="entry name" value="mRNA_triPase_Cet1_sf"/>
</dbReference>
<name>A0A0J0XSL1_9TREE</name>
<feature type="compositionally biased region" description="Low complexity" evidence="9">
    <location>
        <begin position="55"/>
        <end position="65"/>
    </location>
</feature>
<proteinExistence type="inferred from homology"/>
<evidence type="ECO:0000256" key="9">
    <source>
        <dbReference type="SAM" id="MobiDB-lite"/>
    </source>
</evidence>
<dbReference type="Proteomes" id="UP000053611">
    <property type="component" value="Unassembled WGS sequence"/>
</dbReference>
<evidence type="ECO:0000313" key="12">
    <source>
        <dbReference type="Proteomes" id="UP000053611"/>
    </source>
</evidence>
<comment type="subunit">
    <text evidence="8">Heterodimer. The mRNA-capping enzyme is composed of two separate chains alpha and beta, respectively a mRNA guanylyltransferase and an mRNA 5'-triphosphate monophosphatase.</text>
</comment>
<evidence type="ECO:0000256" key="4">
    <source>
        <dbReference type="ARBA" id="ARBA00022664"/>
    </source>
</evidence>
<dbReference type="PANTHER" id="PTHR28118">
    <property type="entry name" value="POLYNUCLEOTIDE 5'-TRIPHOSPHATASE-RELATED"/>
    <property type="match status" value="1"/>
</dbReference>
<dbReference type="OrthoDB" id="272147at2759"/>
<sequence length="336" mass="37067">MAYVPTHKRHTHLPPGPAYAPPDLDPTRPMSEGGSPRPAKRRREHDGPGPGSGAGARASAPRNGAHPGAVTMDTPIVPSIFGVTARNEFTEHVGNFIMANCRGRRDVEIEIKLGTLHAANGPHRVRLPSLTELILPADYPRGQFASTLTKHNHKWLNEVLNQQVQASVGGEYPLRYKRVRQVDEFHRTRAGKVRVSREMEPGGKAGKVVAVVRKNRLGDLNVVSPNQAFDWRISCNVEEPVDIDVDQLGEAESSRQKDRLCYEHQLCQVDLTAVTPRDRAAQPGPMSFELEVEVRDAPALIAEGEKDAAGQPNRFEEMLQSILDTVRILVKNADPQ</sequence>
<evidence type="ECO:0000256" key="6">
    <source>
        <dbReference type="ARBA" id="ARBA00023242"/>
    </source>
</evidence>
<evidence type="ECO:0000256" key="5">
    <source>
        <dbReference type="ARBA" id="ARBA00022801"/>
    </source>
</evidence>
<keyword evidence="5 8" id="KW-0378">Hydrolase</keyword>
<dbReference type="GO" id="GO:0006370">
    <property type="term" value="P:7-methylguanosine mRNA capping"/>
    <property type="evidence" value="ECO:0007669"/>
    <property type="project" value="UniProtKB-UniRule"/>
</dbReference>
<evidence type="ECO:0000256" key="8">
    <source>
        <dbReference type="RuleBase" id="RU367053"/>
    </source>
</evidence>
<keyword evidence="4 8" id="KW-0507">mRNA processing</keyword>
<feature type="domain" description="mRNA triphosphatase Cet1-like" evidence="10">
    <location>
        <begin position="87"/>
        <end position="294"/>
    </location>
</feature>
<evidence type="ECO:0000313" key="11">
    <source>
        <dbReference type="EMBL" id="KLT44058.1"/>
    </source>
</evidence>
<evidence type="ECO:0000256" key="2">
    <source>
        <dbReference type="ARBA" id="ARBA00004123"/>
    </source>
</evidence>
<dbReference type="SUPFAM" id="SSF55154">
    <property type="entry name" value="CYTH-like phosphatases"/>
    <property type="match status" value="1"/>
</dbReference>
<reference evidence="11 12" key="1">
    <citation type="submission" date="2015-03" db="EMBL/GenBank/DDBJ databases">
        <title>Genomics and transcriptomics of the oil-accumulating basidiomycete yeast T. oleaginosus allow insights into substrate utilization and the diverse evolutionary trajectories of mating systems in fungi.</title>
        <authorList>
            <consortium name="DOE Joint Genome Institute"/>
            <person name="Kourist R."/>
            <person name="Kracht O."/>
            <person name="Bracharz F."/>
            <person name="Lipzen A."/>
            <person name="Nolan M."/>
            <person name="Ohm R."/>
            <person name="Grigoriev I."/>
            <person name="Sun S."/>
            <person name="Heitman J."/>
            <person name="Bruck T."/>
            <person name="Nowrousian M."/>
        </authorList>
    </citation>
    <scope>NUCLEOTIDE SEQUENCE [LARGE SCALE GENOMIC DNA]</scope>
    <source>
        <strain evidence="11 12">IBC0246</strain>
    </source>
</reference>
<dbReference type="GO" id="GO:0140818">
    <property type="term" value="F:mRNA 5'-triphosphate monophosphatase activity"/>
    <property type="evidence" value="ECO:0007669"/>
    <property type="project" value="UniProtKB-EC"/>
</dbReference>
<organism evidence="11 12">
    <name type="scientific">Cutaneotrichosporon oleaginosum</name>
    <dbReference type="NCBI Taxonomy" id="879819"/>
    <lineage>
        <taxon>Eukaryota</taxon>
        <taxon>Fungi</taxon>
        <taxon>Dikarya</taxon>
        <taxon>Basidiomycota</taxon>
        <taxon>Agaricomycotina</taxon>
        <taxon>Tremellomycetes</taxon>
        <taxon>Trichosporonales</taxon>
        <taxon>Trichosporonaceae</taxon>
        <taxon>Cutaneotrichosporon</taxon>
    </lineage>
</organism>
<feature type="region of interest" description="Disordered" evidence="9">
    <location>
        <begin position="1"/>
        <end position="74"/>
    </location>
</feature>
<feature type="compositionally biased region" description="Basic residues" evidence="9">
    <location>
        <begin position="1"/>
        <end position="12"/>
    </location>
</feature>
<dbReference type="EMBL" id="KQ087189">
    <property type="protein sequence ID" value="KLT44058.1"/>
    <property type="molecule type" value="Genomic_DNA"/>
</dbReference>
<dbReference type="AlphaFoldDB" id="A0A0J0XSL1"/>
<dbReference type="GO" id="GO:0004651">
    <property type="term" value="F:polynucleotide 5'-phosphatase activity"/>
    <property type="evidence" value="ECO:0007669"/>
    <property type="project" value="UniProtKB-UniRule"/>
</dbReference>
<accession>A0A0J0XSL1</accession>
<comment type="cofactor">
    <cofactor evidence="1 8">
        <name>Mg(2+)</name>
        <dbReference type="ChEBI" id="CHEBI:18420"/>
    </cofactor>
</comment>
<dbReference type="RefSeq" id="XP_018280549.1">
    <property type="nucleotide sequence ID" value="XM_018420745.1"/>
</dbReference>
<evidence type="ECO:0000259" key="10">
    <source>
        <dbReference type="Pfam" id="PF02940"/>
    </source>
</evidence>
<gene>
    <name evidence="11" type="ORF">CC85DRAFT_257475</name>
</gene>
<evidence type="ECO:0000256" key="7">
    <source>
        <dbReference type="ARBA" id="ARBA00047740"/>
    </source>
</evidence>
<dbReference type="STRING" id="879819.A0A0J0XSL1"/>
<keyword evidence="6 8" id="KW-0539">Nucleus</keyword>
<comment type="similarity">
    <text evidence="3 8">Belongs to the fungal TPase family.</text>
</comment>
<dbReference type="GO" id="GO:0031533">
    <property type="term" value="C:mRNA capping enzyme complex"/>
    <property type="evidence" value="ECO:0007669"/>
    <property type="project" value="UniProtKB-UniRule"/>
</dbReference>
<comment type="catalytic activity">
    <reaction evidence="7">
        <text>a 5'-end triphospho-ribonucleoside in mRNA + H2O = a 5'-end diphospho-ribonucleoside in mRNA + phosphate + H(+)</text>
        <dbReference type="Rhea" id="RHEA:67004"/>
        <dbReference type="Rhea" id="RHEA-COMP:17164"/>
        <dbReference type="Rhea" id="RHEA-COMP:17165"/>
        <dbReference type="ChEBI" id="CHEBI:15377"/>
        <dbReference type="ChEBI" id="CHEBI:15378"/>
        <dbReference type="ChEBI" id="CHEBI:43474"/>
        <dbReference type="ChEBI" id="CHEBI:167616"/>
        <dbReference type="ChEBI" id="CHEBI:167618"/>
        <dbReference type="EC" id="3.6.1.74"/>
    </reaction>
    <physiologicalReaction direction="left-to-right" evidence="7">
        <dbReference type="Rhea" id="RHEA:67005"/>
    </physiologicalReaction>
</comment>
<dbReference type="PANTHER" id="PTHR28118:SF1">
    <property type="entry name" value="POLYNUCLEOTIDE 5'-TRIPHOSPHATASE CTL1-RELATED"/>
    <property type="match status" value="1"/>
</dbReference>